<keyword evidence="14" id="KW-0175">Coiled coil</keyword>
<organism evidence="18 19">
    <name type="scientific">Cohnella cellulosilytica</name>
    <dbReference type="NCBI Taxonomy" id="986710"/>
    <lineage>
        <taxon>Bacteria</taxon>
        <taxon>Bacillati</taxon>
        <taxon>Bacillota</taxon>
        <taxon>Bacilli</taxon>
        <taxon>Bacillales</taxon>
        <taxon>Paenibacillaceae</taxon>
        <taxon>Cohnella</taxon>
    </lineage>
</organism>
<accession>A0ABW2F7Z6</accession>
<dbReference type="CDD" id="cd06225">
    <property type="entry name" value="HAMP"/>
    <property type="match status" value="1"/>
</dbReference>
<dbReference type="InterPro" id="IPR003594">
    <property type="entry name" value="HATPase_dom"/>
</dbReference>
<keyword evidence="11 15" id="KW-1133">Transmembrane helix</keyword>
<keyword evidence="10" id="KW-0067">ATP-binding</keyword>
<feature type="transmembrane region" description="Helical" evidence="15">
    <location>
        <begin position="20"/>
        <end position="40"/>
    </location>
</feature>
<evidence type="ECO:0000256" key="6">
    <source>
        <dbReference type="ARBA" id="ARBA00022679"/>
    </source>
</evidence>
<gene>
    <name evidence="18" type="ORF">ACFQMJ_05970</name>
</gene>
<reference evidence="19" key="1">
    <citation type="journal article" date="2019" name="Int. J. Syst. Evol. Microbiol.">
        <title>The Global Catalogue of Microorganisms (GCM) 10K type strain sequencing project: providing services to taxonomists for standard genome sequencing and annotation.</title>
        <authorList>
            <consortium name="The Broad Institute Genomics Platform"/>
            <consortium name="The Broad Institute Genome Sequencing Center for Infectious Disease"/>
            <person name="Wu L."/>
            <person name="Ma J."/>
        </authorList>
    </citation>
    <scope>NUCLEOTIDE SEQUENCE [LARGE SCALE GENOMIC DNA]</scope>
    <source>
        <strain evidence="19">KCTC 12907</strain>
    </source>
</reference>
<evidence type="ECO:0000256" key="9">
    <source>
        <dbReference type="ARBA" id="ARBA00022777"/>
    </source>
</evidence>
<keyword evidence="8" id="KW-0547">Nucleotide-binding</keyword>
<keyword evidence="9 18" id="KW-0418">Kinase</keyword>
<dbReference type="InterPro" id="IPR003660">
    <property type="entry name" value="HAMP_dom"/>
</dbReference>
<keyword evidence="19" id="KW-1185">Reference proteome</keyword>
<dbReference type="Gene3D" id="3.30.450.20">
    <property type="entry name" value="PAS domain"/>
    <property type="match status" value="1"/>
</dbReference>
<keyword evidence="5" id="KW-0597">Phosphoprotein</keyword>
<comment type="caution">
    <text evidence="18">The sequence shown here is derived from an EMBL/GenBank/DDBJ whole genome shotgun (WGS) entry which is preliminary data.</text>
</comment>
<dbReference type="Pfam" id="PF02518">
    <property type="entry name" value="HATPase_c"/>
    <property type="match status" value="1"/>
</dbReference>
<evidence type="ECO:0000256" key="3">
    <source>
        <dbReference type="ARBA" id="ARBA00012438"/>
    </source>
</evidence>
<keyword evidence="6 18" id="KW-0808">Transferase</keyword>
<evidence type="ECO:0000256" key="5">
    <source>
        <dbReference type="ARBA" id="ARBA00022553"/>
    </source>
</evidence>
<dbReference type="InterPro" id="IPR004358">
    <property type="entry name" value="Sig_transdc_His_kin-like_C"/>
</dbReference>
<dbReference type="InterPro" id="IPR036890">
    <property type="entry name" value="HATPase_C_sf"/>
</dbReference>
<dbReference type="InterPro" id="IPR005467">
    <property type="entry name" value="His_kinase_dom"/>
</dbReference>
<dbReference type="Gene3D" id="1.10.287.130">
    <property type="match status" value="1"/>
</dbReference>
<dbReference type="EC" id="2.7.13.3" evidence="3"/>
<dbReference type="Pfam" id="PF02743">
    <property type="entry name" value="dCache_1"/>
    <property type="match status" value="1"/>
</dbReference>
<dbReference type="Gene3D" id="3.30.565.10">
    <property type="entry name" value="Histidine kinase-like ATPase, C-terminal domain"/>
    <property type="match status" value="1"/>
</dbReference>
<dbReference type="GO" id="GO:0004673">
    <property type="term" value="F:protein histidine kinase activity"/>
    <property type="evidence" value="ECO:0007669"/>
    <property type="project" value="UniProtKB-EC"/>
</dbReference>
<dbReference type="PRINTS" id="PR00344">
    <property type="entry name" value="BCTRLSENSOR"/>
</dbReference>
<keyword evidence="4" id="KW-1003">Cell membrane</keyword>
<evidence type="ECO:0000259" key="16">
    <source>
        <dbReference type="PROSITE" id="PS50109"/>
    </source>
</evidence>
<evidence type="ECO:0000256" key="10">
    <source>
        <dbReference type="ARBA" id="ARBA00022840"/>
    </source>
</evidence>
<dbReference type="Pfam" id="PF00672">
    <property type="entry name" value="HAMP"/>
    <property type="match status" value="1"/>
</dbReference>
<dbReference type="PROSITE" id="PS50109">
    <property type="entry name" value="HIS_KIN"/>
    <property type="match status" value="1"/>
</dbReference>
<sequence>MRMLKILTDRNFNLKLKTQLIASFLAMTILIVSALSFAVYHSVLSILKEKSEQSVTGQFRQSEYNILSFRDQLEKMMGLLAINNDIQSFVSQPDYPDEASRLNAARQIIKTLDVILSTYPYVYSISLYNRNGEAVSVTVNSSWYSKDASRSSPFYASALYERISRKSNGFLWDGQADSSLFGLAERVYPSDRPIPYMTAVRNVNALGRVNLSAVLAVNVRQEEFVSIYNSSEGREGAGSPYLIDGDGIRISDVDSRLIGEGSPFLDRLDQAGSNGSFMLPIGGRTQQVTYYRVGQTDWTLINETPEAEFVLNTLNLRKLIGIAVAFSILFALLLSVYWIYRITRPFNHLVHAMREMEHGNLGIVLDETPSTELGIIGRRFNKMSMSIGELIEQNRTIEEEKRALELEALQSQINPHFLYNALNTIKWVAMVRKELSIVDSITTLGNMLRAIYKDRSPFITLQDEVEYVHNYLKIMNARYGEGVRVSLTVPDELKACKIIRFMLQPIVENAFVHGMTSKNYQGAIRIAAARAGEDMIIAVSDNGTGMTEERLHAIRESLVTGEAALHPSHGRSAGIGLANVNRRIRMHYGRAYGLSIHSGADEGTRVEIRVPASAR</sequence>
<evidence type="ECO:0000256" key="4">
    <source>
        <dbReference type="ARBA" id="ARBA00022475"/>
    </source>
</evidence>
<name>A0ABW2F7Z6_9BACL</name>
<evidence type="ECO:0000256" key="11">
    <source>
        <dbReference type="ARBA" id="ARBA00022989"/>
    </source>
</evidence>
<evidence type="ECO:0000259" key="17">
    <source>
        <dbReference type="PROSITE" id="PS50885"/>
    </source>
</evidence>
<dbReference type="InterPro" id="IPR033479">
    <property type="entry name" value="dCache_1"/>
</dbReference>
<evidence type="ECO:0000256" key="12">
    <source>
        <dbReference type="ARBA" id="ARBA00023012"/>
    </source>
</evidence>
<keyword evidence="13 15" id="KW-0472">Membrane</keyword>
<keyword evidence="12" id="KW-0902">Two-component regulatory system</keyword>
<keyword evidence="7 15" id="KW-0812">Transmembrane</keyword>
<evidence type="ECO:0000256" key="15">
    <source>
        <dbReference type="SAM" id="Phobius"/>
    </source>
</evidence>
<dbReference type="SMART" id="SM00304">
    <property type="entry name" value="HAMP"/>
    <property type="match status" value="1"/>
</dbReference>
<dbReference type="PANTHER" id="PTHR34220:SF7">
    <property type="entry name" value="SENSOR HISTIDINE KINASE YPDA"/>
    <property type="match status" value="1"/>
</dbReference>
<dbReference type="PANTHER" id="PTHR34220">
    <property type="entry name" value="SENSOR HISTIDINE KINASE YPDA"/>
    <property type="match status" value="1"/>
</dbReference>
<dbReference type="SUPFAM" id="SSF158472">
    <property type="entry name" value="HAMP domain-like"/>
    <property type="match status" value="1"/>
</dbReference>
<dbReference type="PROSITE" id="PS50885">
    <property type="entry name" value="HAMP"/>
    <property type="match status" value="1"/>
</dbReference>
<dbReference type="InterPro" id="IPR010559">
    <property type="entry name" value="Sig_transdc_His_kin_internal"/>
</dbReference>
<evidence type="ECO:0000313" key="19">
    <source>
        <dbReference type="Proteomes" id="UP001596378"/>
    </source>
</evidence>
<evidence type="ECO:0000256" key="14">
    <source>
        <dbReference type="SAM" id="Coils"/>
    </source>
</evidence>
<dbReference type="RefSeq" id="WP_378047424.1">
    <property type="nucleotide sequence ID" value="NZ_JBHMDN010000013.1"/>
</dbReference>
<feature type="domain" description="HAMP" evidence="17">
    <location>
        <begin position="340"/>
        <end position="392"/>
    </location>
</feature>
<comment type="catalytic activity">
    <reaction evidence="1">
        <text>ATP + protein L-histidine = ADP + protein N-phospho-L-histidine.</text>
        <dbReference type="EC" id="2.7.13.3"/>
    </reaction>
</comment>
<dbReference type="Proteomes" id="UP001596378">
    <property type="component" value="Unassembled WGS sequence"/>
</dbReference>
<dbReference type="EMBL" id="JBHTAI010000003">
    <property type="protein sequence ID" value="MFC7148079.1"/>
    <property type="molecule type" value="Genomic_DNA"/>
</dbReference>
<dbReference type="Pfam" id="PF06580">
    <property type="entry name" value="His_kinase"/>
    <property type="match status" value="1"/>
</dbReference>
<evidence type="ECO:0000256" key="8">
    <source>
        <dbReference type="ARBA" id="ARBA00022741"/>
    </source>
</evidence>
<dbReference type="SUPFAM" id="SSF55874">
    <property type="entry name" value="ATPase domain of HSP90 chaperone/DNA topoisomerase II/histidine kinase"/>
    <property type="match status" value="1"/>
</dbReference>
<protein>
    <recommendedName>
        <fullName evidence="3">histidine kinase</fullName>
        <ecNumber evidence="3">2.7.13.3</ecNumber>
    </recommendedName>
</protein>
<feature type="transmembrane region" description="Helical" evidence="15">
    <location>
        <begin position="319"/>
        <end position="340"/>
    </location>
</feature>
<evidence type="ECO:0000256" key="2">
    <source>
        <dbReference type="ARBA" id="ARBA00004651"/>
    </source>
</evidence>
<evidence type="ECO:0000256" key="7">
    <source>
        <dbReference type="ARBA" id="ARBA00022692"/>
    </source>
</evidence>
<evidence type="ECO:0000256" key="1">
    <source>
        <dbReference type="ARBA" id="ARBA00000085"/>
    </source>
</evidence>
<dbReference type="InterPro" id="IPR050640">
    <property type="entry name" value="Bact_2-comp_sensor_kinase"/>
</dbReference>
<evidence type="ECO:0000256" key="13">
    <source>
        <dbReference type="ARBA" id="ARBA00023136"/>
    </source>
</evidence>
<feature type="coiled-coil region" evidence="14">
    <location>
        <begin position="387"/>
        <end position="414"/>
    </location>
</feature>
<feature type="domain" description="Histidine kinase" evidence="16">
    <location>
        <begin position="502"/>
        <end position="614"/>
    </location>
</feature>
<dbReference type="SMART" id="SM00387">
    <property type="entry name" value="HATPase_c"/>
    <property type="match status" value="1"/>
</dbReference>
<proteinExistence type="predicted"/>
<evidence type="ECO:0000313" key="18">
    <source>
        <dbReference type="EMBL" id="MFC7148079.1"/>
    </source>
</evidence>
<comment type="subcellular location">
    <subcellularLocation>
        <location evidence="2">Cell membrane</location>
        <topology evidence="2">Multi-pass membrane protein</topology>
    </subcellularLocation>
</comment>